<protein>
    <recommendedName>
        <fullName evidence="1">PRELI/MSF1 domain-containing protein</fullName>
    </recommendedName>
</protein>
<dbReference type="Pfam" id="PF04707">
    <property type="entry name" value="PRELI"/>
    <property type="match status" value="1"/>
</dbReference>
<sequence>MPRYFEATTVFNFSWDQVAQGFWLKYPNPNSQHVLTEDTVKREVRAGKLFSKRLISKTNPTPKWAERFITTKKVNIVEESIVDPKNKVFITYTRNLGYLKVMSITEKVIYKESEEHPGKTIAIRSAWIDSQIRGFGRAICAFGYERFKKNCNKMVGGFNHVLSNMFPTQTTLAAHNVITTTSKLKDAAKNASELAKAKAAPIYASLHPNQS</sequence>
<gene>
    <name evidence="2" type="ORF">ILUMI_01138</name>
</gene>
<evidence type="ECO:0000313" key="3">
    <source>
        <dbReference type="Proteomes" id="UP000801492"/>
    </source>
</evidence>
<dbReference type="Proteomes" id="UP000801492">
    <property type="component" value="Unassembled WGS sequence"/>
</dbReference>
<proteinExistence type="predicted"/>
<name>A0A8K0GKJ5_IGNLU</name>
<dbReference type="GO" id="GO:0005758">
    <property type="term" value="C:mitochondrial intermembrane space"/>
    <property type="evidence" value="ECO:0007669"/>
    <property type="project" value="InterPro"/>
</dbReference>
<dbReference type="AlphaFoldDB" id="A0A8K0GKJ5"/>
<dbReference type="PANTHER" id="PTHR11158">
    <property type="entry name" value="MSF1/PX19 RELATED"/>
    <property type="match status" value="1"/>
</dbReference>
<dbReference type="InterPro" id="IPR006797">
    <property type="entry name" value="PRELI/MSF1_dom"/>
</dbReference>
<accession>A0A8K0GKJ5</accession>
<feature type="domain" description="PRELI/MSF1" evidence="1">
    <location>
        <begin position="2"/>
        <end position="170"/>
    </location>
</feature>
<dbReference type="InterPro" id="IPR037365">
    <property type="entry name" value="Slowmo/Ups"/>
</dbReference>
<dbReference type="PROSITE" id="PS50904">
    <property type="entry name" value="PRELI_MSF1"/>
    <property type="match status" value="1"/>
</dbReference>
<dbReference type="EMBL" id="VTPC01000614">
    <property type="protein sequence ID" value="KAF2905037.1"/>
    <property type="molecule type" value="Genomic_DNA"/>
</dbReference>
<dbReference type="OrthoDB" id="341300at2759"/>
<evidence type="ECO:0000313" key="2">
    <source>
        <dbReference type="EMBL" id="KAF2905037.1"/>
    </source>
</evidence>
<evidence type="ECO:0000259" key="1">
    <source>
        <dbReference type="PROSITE" id="PS50904"/>
    </source>
</evidence>
<comment type="caution">
    <text evidence="2">The sequence shown here is derived from an EMBL/GenBank/DDBJ whole genome shotgun (WGS) entry which is preliminary data.</text>
</comment>
<reference evidence="2" key="1">
    <citation type="submission" date="2019-08" db="EMBL/GenBank/DDBJ databases">
        <title>The genome of the North American firefly Photinus pyralis.</title>
        <authorList>
            <consortium name="Photinus pyralis genome working group"/>
            <person name="Fallon T.R."/>
            <person name="Sander Lower S.E."/>
            <person name="Weng J.-K."/>
        </authorList>
    </citation>
    <scope>NUCLEOTIDE SEQUENCE</scope>
    <source>
        <strain evidence="2">TRF0915ILg1</strain>
        <tissue evidence="2">Whole body</tissue>
    </source>
</reference>
<keyword evidence="3" id="KW-1185">Reference proteome</keyword>
<organism evidence="2 3">
    <name type="scientific">Ignelater luminosus</name>
    <name type="common">Cucubano</name>
    <name type="synonym">Pyrophorus luminosus</name>
    <dbReference type="NCBI Taxonomy" id="2038154"/>
    <lineage>
        <taxon>Eukaryota</taxon>
        <taxon>Metazoa</taxon>
        <taxon>Ecdysozoa</taxon>
        <taxon>Arthropoda</taxon>
        <taxon>Hexapoda</taxon>
        <taxon>Insecta</taxon>
        <taxon>Pterygota</taxon>
        <taxon>Neoptera</taxon>
        <taxon>Endopterygota</taxon>
        <taxon>Coleoptera</taxon>
        <taxon>Polyphaga</taxon>
        <taxon>Elateriformia</taxon>
        <taxon>Elateroidea</taxon>
        <taxon>Elateridae</taxon>
        <taxon>Agrypninae</taxon>
        <taxon>Pyrophorini</taxon>
        <taxon>Ignelater</taxon>
    </lineage>
</organism>